<dbReference type="InterPro" id="IPR000835">
    <property type="entry name" value="HTH_MarR-typ"/>
</dbReference>
<dbReference type="NCBIfam" id="NF038251">
    <property type="entry name" value="AdcR_fam_Zn_TF"/>
    <property type="match status" value="1"/>
</dbReference>
<dbReference type="InterPro" id="IPR036388">
    <property type="entry name" value="WH-like_DNA-bd_sf"/>
</dbReference>
<proteinExistence type="predicted"/>
<keyword evidence="1" id="KW-0805">Transcription regulation</keyword>
<dbReference type="InterPro" id="IPR052067">
    <property type="entry name" value="Metal_resp_HTH_trans_reg"/>
</dbReference>
<dbReference type="SMART" id="SM00347">
    <property type="entry name" value="HTH_MARR"/>
    <property type="match status" value="1"/>
</dbReference>
<reference evidence="5 6" key="1">
    <citation type="submission" date="2017-06" db="EMBL/GenBank/DDBJ databases">
        <authorList>
            <consortium name="Pathogen Informatics"/>
        </authorList>
    </citation>
    <scope>NUCLEOTIDE SEQUENCE [LARGE SCALE GENOMIC DNA]</scope>
    <source>
        <strain evidence="5 6">NCTC11291</strain>
    </source>
</reference>
<dbReference type="EMBL" id="LT906454">
    <property type="protein sequence ID" value="SNV46899.1"/>
    <property type="molecule type" value="Genomic_DNA"/>
</dbReference>
<dbReference type="InterPro" id="IPR036390">
    <property type="entry name" value="WH_DNA-bd_sf"/>
</dbReference>
<dbReference type="GO" id="GO:0003700">
    <property type="term" value="F:DNA-binding transcription factor activity"/>
    <property type="evidence" value="ECO:0007669"/>
    <property type="project" value="InterPro"/>
</dbReference>
<evidence type="ECO:0000313" key="6">
    <source>
        <dbReference type="Proteomes" id="UP000215144"/>
    </source>
</evidence>
<dbReference type="SUPFAM" id="SSF46785">
    <property type="entry name" value="Winged helix' DNA-binding domain"/>
    <property type="match status" value="1"/>
</dbReference>
<dbReference type="OrthoDB" id="2319602at2"/>
<dbReference type="InterPro" id="IPR011991">
    <property type="entry name" value="ArsR-like_HTH"/>
</dbReference>
<evidence type="ECO:0000259" key="4">
    <source>
        <dbReference type="PROSITE" id="PS50995"/>
    </source>
</evidence>
<evidence type="ECO:0000313" key="5">
    <source>
        <dbReference type="EMBL" id="SNV46899.1"/>
    </source>
</evidence>
<dbReference type="Gene3D" id="1.10.10.10">
    <property type="entry name" value="Winged helix-like DNA-binding domain superfamily/Winged helix DNA-binding domain"/>
    <property type="match status" value="1"/>
</dbReference>
<dbReference type="PANTHER" id="PTHR35790:SF4">
    <property type="entry name" value="HTH-TYPE TRANSCRIPTIONAL REGULATOR PCHR"/>
    <property type="match status" value="1"/>
</dbReference>
<dbReference type="KEGG" id="saco:SAME_02243"/>
<dbReference type="GO" id="GO:0003677">
    <property type="term" value="F:DNA binding"/>
    <property type="evidence" value="ECO:0007669"/>
    <property type="project" value="UniProtKB-KW"/>
</dbReference>
<keyword evidence="3" id="KW-0804">Transcription</keyword>
<dbReference type="Gene3D" id="6.10.250.2360">
    <property type="match status" value="1"/>
</dbReference>
<dbReference type="CDD" id="cd00090">
    <property type="entry name" value="HTH_ARSR"/>
    <property type="match status" value="1"/>
</dbReference>
<dbReference type="Gene3D" id="6.10.140.1680">
    <property type="match status" value="1"/>
</dbReference>
<name>A0A239XJ17_STRAI</name>
<dbReference type="Pfam" id="PF01047">
    <property type="entry name" value="MarR"/>
    <property type="match status" value="1"/>
</dbReference>
<protein>
    <submittedName>
        <fullName evidence="5">Transcriptional regulator</fullName>
    </submittedName>
</protein>
<dbReference type="GO" id="GO:0008270">
    <property type="term" value="F:zinc ion binding"/>
    <property type="evidence" value="ECO:0007669"/>
    <property type="project" value="InterPro"/>
</dbReference>
<evidence type="ECO:0000256" key="3">
    <source>
        <dbReference type="ARBA" id="ARBA00023163"/>
    </source>
</evidence>
<accession>A0A239XJ17</accession>
<dbReference type="AlphaFoldDB" id="A0A239XJ17"/>
<sequence>MDLSEKIDLFLNSLIAKTEHQNELLIGKCQSELSLTSTQEHILMLLKENQLTNTDLAKELSISQAAVSKSVKQLVSQELVVCVKDTKDARVTYLTLSDRGLPIADEHEHHHLSTISVYQKIVKNFSESEQVVIDRFLSQLSKEVL</sequence>
<organism evidence="5 6">
    <name type="scientific">Streptococcus acidominimus</name>
    <dbReference type="NCBI Taxonomy" id="1326"/>
    <lineage>
        <taxon>Bacteria</taxon>
        <taxon>Bacillati</taxon>
        <taxon>Bacillota</taxon>
        <taxon>Bacilli</taxon>
        <taxon>Lactobacillales</taxon>
        <taxon>Streptococcaceae</taxon>
        <taxon>Streptococcus</taxon>
    </lineage>
</organism>
<dbReference type="RefSeq" id="WP_095123583.1">
    <property type="nucleotide sequence ID" value="NZ_LT906454.1"/>
</dbReference>
<dbReference type="PROSITE" id="PS50995">
    <property type="entry name" value="HTH_MARR_2"/>
    <property type="match status" value="1"/>
</dbReference>
<gene>
    <name evidence="5" type="primary">adcR</name>
    <name evidence="5" type="ORF">SAMEA4504048_02243</name>
</gene>
<dbReference type="PANTHER" id="PTHR35790">
    <property type="entry name" value="HTH-TYPE TRANSCRIPTIONAL REGULATOR PCHR"/>
    <property type="match status" value="1"/>
</dbReference>
<evidence type="ECO:0000256" key="2">
    <source>
        <dbReference type="ARBA" id="ARBA00023125"/>
    </source>
</evidence>
<dbReference type="InterPro" id="IPR047894">
    <property type="entry name" value="AdcR-like"/>
</dbReference>
<keyword evidence="2" id="KW-0238">DNA-binding</keyword>
<feature type="domain" description="HTH marR-type" evidence="4">
    <location>
        <begin position="1"/>
        <end position="142"/>
    </location>
</feature>
<evidence type="ECO:0000256" key="1">
    <source>
        <dbReference type="ARBA" id="ARBA00023015"/>
    </source>
</evidence>
<dbReference type="Proteomes" id="UP000215144">
    <property type="component" value="Chromosome 1"/>
</dbReference>